<keyword evidence="7" id="KW-1185">Reference proteome</keyword>
<protein>
    <submittedName>
        <fullName evidence="6">Kanadaptin</fullName>
    </submittedName>
</protein>
<dbReference type="CDD" id="cd22677">
    <property type="entry name" value="FHA_Kanadaptin"/>
    <property type="match status" value="1"/>
</dbReference>
<feature type="compositionally biased region" description="Basic and acidic residues" evidence="3">
    <location>
        <begin position="252"/>
        <end position="264"/>
    </location>
</feature>
<dbReference type="Proteomes" id="UP001163046">
    <property type="component" value="Unassembled WGS sequence"/>
</dbReference>
<name>A0A9X0D9S2_9CNID</name>
<dbReference type="CDD" id="cd19856">
    <property type="entry name" value="DSRM_Kanadaptin"/>
    <property type="match status" value="1"/>
</dbReference>
<dbReference type="SUPFAM" id="SSF54768">
    <property type="entry name" value="dsRNA-binding domain-like"/>
    <property type="match status" value="1"/>
</dbReference>
<dbReference type="GO" id="GO:0003723">
    <property type="term" value="F:RNA binding"/>
    <property type="evidence" value="ECO:0007669"/>
    <property type="project" value="UniProtKB-UniRule"/>
</dbReference>
<dbReference type="PROSITE" id="PS50006">
    <property type="entry name" value="FHA_DOMAIN"/>
    <property type="match status" value="1"/>
</dbReference>
<feature type="compositionally biased region" description="Acidic residues" evidence="3">
    <location>
        <begin position="228"/>
        <end position="244"/>
    </location>
</feature>
<dbReference type="Gene3D" id="2.60.200.20">
    <property type="match status" value="1"/>
</dbReference>
<feature type="compositionally biased region" description="Basic and acidic residues" evidence="3">
    <location>
        <begin position="215"/>
        <end position="227"/>
    </location>
</feature>
<evidence type="ECO:0000313" key="6">
    <source>
        <dbReference type="EMBL" id="KAJ7390838.1"/>
    </source>
</evidence>
<feature type="coiled-coil region" evidence="2">
    <location>
        <begin position="398"/>
        <end position="425"/>
    </location>
</feature>
<evidence type="ECO:0000313" key="7">
    <source>
        <dbReference type="Proteomes" id="UP001163046"/>
    </source>
</evidence>
<keyword evidence="1" id="KW-0694">RNA-binding</keyword>
<feature type="region of interest" description="Disordered" evidence="3">
    <location>
        <begin position="485"/>
        <end position="557"/>
    </location>
</feature>
<proteinExistence type="predicted"/>
<evidence type="ECO:0000259" key="4">
    <source>
        <dbReference type="PROSITE" id="PS50006"/>
    </source>
</evidence>
<evidence type="ECO:0000259" key="5">
    <source>
        <dbReference type="PROSITE" id="PS50137"/>
    </source>
</evidence>
<feature type="domain" description="FHA" evidence="4">
    <location>
        <begin position="94"/>
        <end position="150"/>
    </location>
</feature>
<keyword evidence="2" id="KW-0175">Coiled coil</keyword>
<dbReference type="EMBL" id="MU825411">
    <property type="protein sequence ID" value="KAJ7390838.1"/>
    <property type="molecule type" value="Genomic_DNA"/>
</dbReference>
<dbReference type="PANTHER" id="PTHR23308">
    <property type="entry name" value="NUCLEAR INHIBITOR OF PROTEIN PHOSPHATASE-1"/>
    <property type="match status" value="1"/>
</dbReference>
<dbReference type="Gene3D" id="3.30.160.20">
    <property type="match status" value="1"/>
</dbReference>
<gene>
    <name evidence="6" type="primary">SLC4A1AP_1</name>
    <name evidence="6" type="ORF">OS493_022397</name>
</gene>
<evidence type="ECO:0000256" key="1">
    <source>
        <dbReference type="PROSITE-ProRule" id="PRU00266"/>
    </source>
</evidence>
<dbReference type="Pfam" id="PF00035">
    <property type="entry name" value="dsrm"/>
    <property type="match status" value="1"/>
</dbReference>
<dbReference type="Pfam" id="PF00498">
    <property type="entry name" value="FHA"/>
    <property type="match status" value="1"/>
</dbReference>
<sequence length="600" mass="67663">MADVDSTSTENDNVEDENCDMPPPCLPTKPPEKPKIESEESIEQPPLKEKKEAVPELPYKVPSWSGIPDDLFSLEVLKNGCIISNVDLTSKPFHVFGRLPTCDVSLEHPSVSRYHAVIQYKMSDTSNSEKGFYIYDLGSTHGTTVNKSRLEPKRYYRLRVGYVFKFGGSSRLFILQGPEEDGKESESNPPTEQAPAAASRSSEVGRVMTEEEYEEWKKVKEGGKPSEEDTGIDWGMGEDADEEPAYPPEFGEVDKESEEHHFKDPKKTLRGFFEREGLELEYDVEEKGPGHARVYHCRVKLPIDGPGGDPLYAEAAVTGRKKEAVLECATEACRMLDAAGLLRQSSHESKKHKEKNWAENDFYDSDEDSFLDRTGSVEKKRIQRMKRIGKDQPTTETYESLTLKLQTLDDEIKTFENKLQQDVADKNGSKTGGTDSLDDYMSSLGTSIDKTTRTQIRRKVFELKKERQRLVKLVNIAKPASLPAVAEAPSTELVIEDNEESNSTTSESKPSDSTPTTTVDKKTDSRHESSAALEGEKPTTDSSEEHSVSKEIPRKSAITIQQIHRKRKKNLLFPSHPLYTEEKIGNHKRCLWRHQTITRL</sequence>
<dbReference type="SMART" id="SM00358">
    <property type="entry name" value="DSRM"/>
    <property type="match status" value="1"/>
</dbReference>
<feature type="compositionally biased region" description="Basic and acidic residues" evidence="3">
    <location>
        <begin position="519"/>
        <end position="554"/>
    </location>
</feature>
<dbReference type="SMART" id="SM00240">
    <property type="entry name" value="FHA"/>
    <property type="match status" value="1"/>
</dbReference>
<organism evidence="6 7">
    <name type="scientific">Desmophyllum pertusum</name>
    <dbReference type="NCBI Taxonomy" id="174260"/>
    <lineage>
        <taxon>Eukaryota</taxon>
        <taxon>Metazoa</taxon>
        <taxon>Cnidaria</taxon>
        <taxon>Anthozoa</taxon>
        <taxon>Hexacorallia</taxon>
        <taxon>Scleractinia</taxon>
        <taxon>Caryophylliina</taxon>
        <taxon>Caryophylliidae</taxon>
        <taxon>Desmophyllum</taxon>
    </lineage>
</organism>
<evidence type="ECO:0000256" key="2">
    <source>
        <dbReference type="SAM" id="Coils"/>
    </source>
</evidence>
<feature type="region of interest" description="Disordered" evidence="3">
    <location>
        <begin position="1"/>
        <end position="54"/>
    </location>
</feature>
<reference evidence="6" key="1">
    <citation type="submission" date="2023-01" db="EMBL/GenBank/DDBJ databases">
        <title>Genome assembly of the deep-sea coral Lophelia pertusa.</title>
        <authorList>
            <person name="Herrera S."/>
            <person name="Cordes E."/>
        </authorList>
    </citation>
    <scope>NUCLEOTIDE SEQUENCE</scope>
    <source>
        <strain evidence="6">USNM1676648</strain>
        <tissue evidence="6">Polyp</tissue>
    </source>
</reference>
<feature type="region of interest" description="Disordered" evidence="3">
    <location>
        <begin position="178"/>
        <end position="264"/>
    </location>
</feature>
<dbReference type="PROSITE" id="PS50137">
    <property type="entry name" value="DS_RBD"/>
    <property type="match status" value="1"/>
</dbReference>
<accession>A0A9X0D9S2</accession>
<dbReference type="FunFam" id="2.60.200.20:FF:000054">
    <property type="entry name" value="Putative coiled-coil proteincoiled-coil protein"/>
    <property type="match status" value="1"/>
</dbReference>
<feature type="domain" description="DRBM" evidence="5">
    <location>
        <begin position="264"/>
        <end position="338"/>
    </location>
</feature>
<dbReference type="InterPro" id="IPR000253">
    <property type="entry name" value="FHA_dom"/>
</dbReference>
<dbReference type="SUPFAM" id="SSF49879">
    <property type="entry name" value="SMAD/FHA domain"/>
    <property type="match status" value="1"/>
</dbReference>
<dbReference type="AlphaFoldDB" id="A0A9X0D9S2"/>
<dbReference type="OrthoDB" id="433755at2759"/>
<dbReference type="InterPro" id="IPR008984">
    <property type="entry name" value="SMAD_FHA_dom_sf"/>
</dbReference>
<comment type="caution">
    <text evidence="6">The sequence shown here is derived from an EMBL/GenBank/DDBJ whole genome shotgun (WGS) entry which is preliminary data.</text>
</comment>
<dbReference type="InterPro" id="IPR050923">
    <property type="entry name" value="Cell_Proc_Reg/RNA_Proc"/>
</dbReference>
<evidence type="ECO:0000256" key="3">
    <source>
        <dbReference type="SAM" id="MobiDB-lite"/>
    </source>
</evidence>
<feature type="compositionally biased region" description="Polar residues" evidence="3">
    <location>
        <begin position="1"/>
        <end position="11"/>
    </location>
</feature>
<dbReference type="InterPro" id="IPR014720">
    <property type="entry name" value="dsRBD_dom"/>
</dbReference>
<feature type="compositionally biased region" description="Low complexity" evidence="3">
    <location>
        <begin position="501"/>
        <end position="518"/>
    </location>
</feature>